<dbReference type="EMBL" id="FO203503">
    <property type="protein sequence ID" value="CCK81850.1"/>
    <property type="molecule type" value="Genomic_DNA"/>
</dbReference>
<protein>
    <submittedName>
        <fullName evidence="2">PhaR: predicted polyhydroxyalkanoate synthesis repressor</fullName>
    </submittedName>
</protein>
<dbReference type="STRING" id="651182.TOL2_C36930"/>
<name>K0NME1_DESTT</name>
<dbReference type="PATRIC" id="fig|651182.5.peg.4337"/>
<dbReference type="KEGG" id="dto:TOL2_C36930"/>
<evidence type="ECO:0000259" key="1">
    <source>
        <dbReference type="Pfam" id="PF07879"/>
    </source>
</evidence>
<keyword evidence="3" id="KW-1185">Reference proteome</keyword>
<evidence type="ECO:0000313" key="3">
    <source>
        <dbReference type="Proteomes" id="UP000007347"/>
    </source>
</evidence>
<dbReference type="RefSeq" id="WP_014959035.1">
    <property type="nucleotide sequence ID" value="NC_018645.1"/>
</dbReference>
<evidence type="ECO:0000313" key="2">
    <source>
        <dbReference type="EMBL" id="CCK81850.1"/>
    </source>
</evidence>
<proteinExistence type="predicted"/>
<reference evidence="2 3" key="1">
    <citation type="journal article" date="2013" name="Environ. Microbiol.">
        <title>Complete genome, catabolic sub-proteomes and key-metabolites of Desulfobacula toluolica Tol2, a marine, aromatic compound-degrading, sulfate-reducing bacterium.</title>
        <authorList>
            <person name="Wohlbrand L."/>
            <person name="Jacob J.H."/>
            <person name="Kube M."/>
            <person name="Mussmann M."/>
            <person name="Jarling R."/>
            <person name="Beck A."/>
            <person name="Amann R."/>
            <person name="Wilkes H."/>
            <person name="Reinhardt R."/>
            <person name="Rabus R."/>
        </authorList>
    </citation>
    <scope>NUCLEOTIDE SEQUENCE [LARGE SCALE GENOMIC DNA]</scope>
    <source>
        <strain evidence="3">DSM 7467 / Tol2</strain>
    </source>
</reference>
<dbReference type="Proteomes" id="UP000007347">
    <property type="component" value="Chromosome"/>
</dbReference>
<accession>K0NME1</accession>
<dbReference type="HOGENOM" id="CLU_089210_3_0_7"/>
<organism evidence="2 3">
    <name type="scientific">Desulfobacula toluolica (strain DSM 7467 / Tol2)</name>
    <dbReference type="NCBI Taxonomy" id="651182"/>
    <lineage>
        <taxon>Bacteria</taxon>
        <taxon>Pseudomonadati</taxon>
        <taxon>Thermodesulfobacteriota</taxon>
        <taxon>Desulfobacteria</taxon>
        <taxon>Desulfobacterales</taxon>
        <taxon>Desulfobacteraceae</taxon>
        <taxon>Desulfobacula</taxon>
    </lineage>
</organism>
<sequence length="150" mass="17588">MPDTITIKKYPNRRLYNTKKSTYITLEDVSDLIKKGFRIQVVDVNTGNDVTSIVLTQIIMNKAKKDNAILPVSLLHLVIQYGESHLHEFFEKYLETTIKNYLGYRKQMDDQINAYMEMGMDFSTLAEKTFRNMDPMNFFSNSLKKQKEED</sequence>
<dbReference type="AlphaFoldDB" id="K0NME1"/>
<dbReference type="InterPro" id="IPR012909">
    <property type="entry name" value="PHA_DNA-bd_N"/>
</dbReference>
<feature type="domain" description="PHA accumulation regulator DNA-binding N-terminal" evidence="1">
    <location>
        <begin position="6"/>
        <end position="65"/>
    </location>
</feature>
<gene>
    <name evidence="2" type="primary">phaR</name>
    <name evidence="2" type="ordered locus">TOL2_C36930</name>
</gene>
<dbReference type="Pfam" id="PF07879">
    <property type="entry name" value="PHB_acc_N"/>
    <property type="match status" value="1"/>
</dbReference>